<comment type="caution">
    <text evidence="2">The sequence shown here is derived from an EMBL/GenBank/DDBJ whole genome shotgun (WGS) entry which is preliminary data.</text>
</comment>
<dbReference type="Proteomes" id="UP000605568">
    <property type="component" value="Unassembled WGS sequence"/>
</dbReference>
<reference evidence="3" key="1">
    <citation type="journal article" date="2019" name="Int. J. Syst. Evol. Microbiol.">
        <title>The Global Catalogue of Microorganisms (GCM) 10K type strain sequencing project: providing services to taxonomists for standard genome sequencing and annotation.</title>
        <authorList>
            <consortium name="The Broad Institute Genomics Platform"/>
            <consortium name="The Broad Institute Genome Sequencing Center for Infectious Disease"/>
            <person name="Wu L."/>
            <person name="Ma J."/>
        </authorList>
    </citation>
    <scope>NUCLEOTIDE SEQUENCE [LARGE SCALE GENOMIC DNA]</scope>
    <source>
        <strain evidence="3">CGMCC 4.7367</strain>
    </source>
</reference>
<proteinExistence type="predicted"/>
<evidence type="ECO:0000256" key="1">
    <source>
        <dbReference type="SAM" id="MobiDB-lite"/>
    </source>
</evidence>
<gene>
    <name evidence="2" type="ORF">GCM10017774_90740</name>
</gene>
<dbReference type="EMBL" id="BNAR01000029">
    <property type="protein sequence ID" value="GHH62631.1"/>
    <property type="molecule type" value="Genomic_DNA"/>
</dbReference>
<name>A0ABQ3N4R8_9PSEU</name>
<keyword evidence="3" id="KW-1185">Reference proteome</keyword>
<feature type="compositionally biased region" description="Pro residues" evidence="1">
    <location>
        <begin position="70"/>
        <end position="85"/>
    </location>
</feature>
<protein>
    <submittedName>
        <fullName evidence="2">Uncharacterized protein</fullName>
    </submittedName>
</protein>
<accession>A0ABQ3N4R8</accession>
<organism evidence="2 3">
    <name type="scientific">Lentzea cavernae</name>
    <dbReference type="NCBI Taxonomy" id="2020703"/>
    <lineage>
        <taxon>Bacteria</taxon>
        <taxon>Bacillati</taxon>
        <taxon>Actinomycetota</taxon>
        <taxon>Actinomycetes</taxon>
        <taxon>Pseudonocardiales</taxon>
        <taxon>Pseudonocardiaceae</taxon>
        <taxon>Lentzea</taxon>
    </lineage>
</organism>
<feature type="region of interest" description="Disordered" evidence="1">
    <location>
        <begin position="69"/>
        <end position="123"/>
    </location>
</feature>
<evidence type="ECO:0000313" key="3">
    <source>
        <dbReference type="Proteomes" id="UP000605568"/>
    </source>
</evidence>
<sequence length="123" mass="13370">MTATAKALALYHRTKAQYHHLTRHSLIPADHNHLTRPLTLASALHRSPTPPRPSRRPLTTALRHLLAAAFPPPPSPTPLPPPIPTTPALRPRPCRLCAATEPHPSARRPSAEPGSASAFPSRR</sequence>
<evidence type="ECO:0000313" key="2">
    <source>
        <dbReference type="EMBL" id="GHH62631.1"/>
    </source>
</evidence>